<dbReference type="AlphaFoldDB" id="A0A8C9T7M0"/>
<dbReference type="Ensembl" id="ENSSFOT00015043663.1">
    <property type="protein sequence ID" value="ENSSFOP00015043161.1"/>
    <property type="gene ID" value="ENSSFOG00015026221.1"/>
</dbReference>
<dbReference type="CTD" id="80063"/>
<dbReference type="Proteomes" id="UP000694397">
    <property type="component" value="Chromosome 8"/>
</dbReference>
<evidence type="ECO:0000256" key="1">
    <source>
        <dbReference type="SAM" id="Coils"/>
    </source>
</evidence>
<reference evidence="4" key="3">
    <citation type="submission" date="2025-09" db="UniProtKB">
        <authorList>
            <consortium name="Ensembl"/>
        </authorList>
    </citation>
    <scope>IDENTIFICATION</scope>
</reference>
<dbReference type="GO" id="GO:0006355">
    <property type="term" value="P:regulation of DNA-templated transcription"/>
    <property type="evidence" value="ECO:0007669"/>
    <property type="project" value="TreeGrafter"/>
</dbReference>
<reference evidence="4" key="2">
    <citation type="submission" date="2025-08" db="UniProtKB">
        <authorList>
            <consortium name="Ensembl"/>
        </authorList>
    </citation>
    <scope>IDENTIFICATION</scope>
</reference>
<keyword evidence="5" id="KW-1185">Reference proteome</keyword>
<accession>A0A8C9T7M0</accession>
<dbReference type="GeneID" id="108937145"/>
<protein>
    <recommendedName>
        <fullName evidence="3">Activating transcription factor 7-interacting protein Fn3 domain-containing protein</fullName>
    </recommendedName>
</protein>
<dbReference type="InterPro" id="IPR056565">
    <property type="entry name" value="Fn3_ATF7IP"/>
</dbReference>
<dbReference type="GO" id="GO:0005634">
    <property type="term" value="C:nucleus"/>
    <property type="evidence" value="ECO:0007669"/>
    <property type="project" value="TreeGrafter"/>
</dbReference>
<gene>
    <name evidence="4" type="primary">atf7ip2</name>
</gene>
<feature type="coiled-coil region" evidence="1">
    <location>
        <begin position="45"/>
        <end position="85"/>
    </location>
</feature>
<dbReference type="GO" id="GO:0003712">
    <property type="term" value="F:transcription coregulator activity"/>
    <property type="evidence" value="ECO:0007669"/>
    <property type="project" value="TreeGrafter"/>
</dbReference>
<evidence type="ECO:0000259" key="3">
    <source>
        <dbReference type="Pfam" id="PF16794"/>
    </source>
</evidence>
<feature type="domain" description="Activating transcription factor 7-interacting protein Fn3" evidence="3">
    <location>
        <begin position="309"/>
        <end position="409"/>
    </location>
</feature>
<evidence type="ECO:0000313" key="5">
    <source>
        <dbReference type="Proteomes" id="UP000694397"/>
    </source>
</evidence>
<dbReference type="PANTHER" id="PTHR23210">
    <property type="entry name" value="ACTIVATING TRANSCRIPTION FACTOR 7 INTERACTING PROTEIN"/>
    <property type="match status" value="1"/>
</dbReference>
<feature type="compositionally biased region" description="Polar residues" evidence="2">
    <location>
        <begin position="146"/>
        <end position="162"/>
    </location>
</feature>
<dbReference type="InterPro" id="IPR026085">
    <property type="entry name" value="ATF7-int"/>
</dbReference>
<evidence type="ECO:0000256" key="2">
    <source>
        <dbReference type="SAM" id="MobiDB-lite"/>
    </source>
</evidence>
<name>A0A8C9T7M0_SCLFO</name>
<evidence type="ECO:0000313" key="4">
    <source>
        <dbReference type="Ensembl" id="ENSSFOP00015043161.1"/>
    </source>
</evidence>
<keyword evidence="1" id="KW-0175">Coiled coil</keyword>
<dbReference type="GO" id="GO:0005667">
    <property type="term" value="C:transcription regulator complex"/>
    <property type="evidence" value="ECO:0007669"/>
    <property type="project" value="TreeGrafter"/>
</dbReference>
<dbReference type="GeneTree" id="ENSGT00530000063707"/>
<dbReference type="PANTHER" id="PTHR23210:SF26">
    <property type="entry name" value="ACTIVATING TRANSCRIPTION FACTOR 7-INTERACTING PROTEIN 1"/>
    <property type="match status" value="1"/>
</dbReference>
<organism evidence="4 5">
    <name type="scientific">Scleropages formosus</name>
    <name type="common">Asian bonytongue</name>
    <name type="synonym">Osteoglossum formosum</name>
    <dbReference type="NCBI Taxonomy" id="113540"/>
    <lineage>
        <taxon>Eukaryota</taxon>
        <taxon>Metazoa</taxon>
        <taxon>Chordata</taxon>
        <taxon>Craniata</taxon>
        <taxon>Vertebrata</taxon>
        <taxon>Euteleostomi</taxon>
        <taxon>Actinopterygii</taxon>
        <taxon>Neopterygii</taxon>
        <taxon>Teleostei</taxon>
        <taxon>Osteoglossocephala</taxon>
        <taxon>Osteoglossomorpha</taxon>
        <taxon>Osteoglossiformes</taxon>
        <taxon>Osteoglossidae</taxon>
        <taxon>Scleropages</taxon>
    </lineage>
</organism>
<proteinExistence type="predicted"/>
<sequence length="414" mass="45381">MNKRKRCSTDDESPASAVDALFTQSKRFSKAEIQELVRQAILATVKQSDQKMDELIRRIQKMESISNYEGRLLKLQASIKKIKKRGQAALIYMQDLRLSGTQTSPAGSIQTLNGTPSLEPLVVESFPTSPTKAVQTGFVADRSRSTDSPPLVTSTSQTLPTNQQHEVQQENESEILFCGVLLPKKRNVDGFCEKRLKKNPVVDLTSEGNAERDTLGRTGSLLAQNEGMDRMQTPVPLRNVCETEQSGVLVSMNANSQVAAQGKEVSAPHRVGSGYAPAQSAKDDWNCKVPPLPTPLFPAKLPAVAATKNLPQQLELKVAQIMNPKGIGLLWTVDKVDPNTAPLDSYHLYISQDNGLSSFSEWKNLGVLKALPLPMACRLSNCTPGQRCCFSIVARDIYGRFGPYSKVKSVTPNL</sequence>
<dbReference type="InterPro" id="IPR036116">
    <property type="entry name" value="FN3_sf"/>
</dbReference>
<dbReference type="RefSeq" id="XP_029109995.1">
    <property type="nucleotide sequence ID" value="XM_029254162.1"/>
</dbReference>
<reference evidence="4 5" key="1">
    <citation type="submission" date="2019-04" db="EMBL/GenBank/DDBJ databases">
        <authorList>
            <consortium name="Wellcome Sanger Institute Data Sharing"/>
        </authorList>
    </citation>
    <scope>NUCLEOTIDE SEQUENCE [LARGE SCALE GENOMIC DNA]</scope>
</reference>
<feature type="region of interest" description="Disordered" evidence="2">
    <location>
        <begin position="137"/>
        <end position="162"/>
    </location>
</feature>
<dbReference type="Pfam" id="PF16794">
    <property type="entry name" value="fn3_4"/>
    <property type="match status" value="1"/>
</dbReference>
<dbReference type="OrthoDB" id="2434995at2759"/>
<dbReference type="SUPFAM" id="SSF49265">
    <property type="entry name" value="Fibronectin type III"/>
    <property type="match status" value="1"/>
</dbReference>